<dbReference type="InterPro" id="IPR050498">
    <property type="entry name" value="Ycf3"/>
</dbReference>
<dbReference type="InterPro" id="IPR023605">
    <property type="entry name" value="Lipoprotein_NlpI"/>
</dbReference>
<dbReference type="InterPro" id="IPR019734">
    <property type="entry name" value="TPR_rpt"/>
</dbReference>
<comment type="caution">
    <text evidence="10">The sequence shown here is derived from an EMBL/GenBank/DDBJ whole genome shotgun (WGS) entry which is preliminary data.</text>
</comment>
<evidence type="ECO:0000256" key="7">
    <source>
        <dbReference type="ARBA" id="ARBA00023288"/>
    </source>
</evidence>
<feature type="repeat" description="TPR" evidence="9">
    <location>
        <begin position="109"/>
        <end position="142"/>
    </location>
</feature>
<dbReference type="PROSITE" id="PS50005">
    <property type="entry name" value="TPR"/>
    <property type="match status" value="1"/>
</dbReference>
<dbReference type="NCBIfam" id="NF008391">
    <property type="entry name" value="PRK11189.1"/>
    <property type="match status" value="1"/>
</dbReference>
<keyword evidence="1 8" id="KW-1003">Cell membrane</keyword>
<evidence type="ECO:0000256" key="8">
    <source>
        <dbReference type="PIRNR" id="PIRNR004654"/>
    </source>
</evidence>
<keyword evidence="6" id="KW-0564">Palmitate</keyword>
<evidence type="ECO:0000256" key="5">
    <source>
        <dbReference type="ARBA" id="ARBA00023136"/>
    </source>
</evidence>
<evidence type="ECO:0000256" key="4">
    <source>
        <dbReference type="ARBA" id="ARBA00022803"/>
    </source>
</evidence>
<comment type="subcellular location">
    <subcellularLocation>
        <location evidence="8">Cell membrane</location>
    </subcellularLocation>
</comment>
<evidence type="ECO:0000256" key="6">
    <source>
        <dbReference type="ARBA" id="ARBA00023139"/>
    </source>
</evidence>
<keyword evidence="7 10" id="KW-0449">Lipoprotein</keyword>
<dbReference type="Gene3D" id="1.25.40.10">
    <property type="entry name" value="Tetratricopeptide repeat domain"/>
    <property type="match status" value="1"/>
</dbReference>
<dbReference type="SMART" id="SM00028">
    <property type="entry name" value="TPR"/>
    <property type="match status" value="4"/>
</dbReference>
<dbReference type="RefSeq" id="WP_126756262.1">
    <property type="nucleotide sequence ID" value="NZ_PIPQ01000001.1"/>
</dbReference>
<protein>
    <recommendedName>
        <fullName evidence="8">Lipoprotein NlpI</fullName>
    </recommendedName>
</protein>
<keyword evidence="5 8" id="KW-0472">Membrane</keyword>
<evidence type="ECO:0000256" key="2">
    <source>
        <dbReference type="ARBA" id="ARBA00022729"/>
    </source>
</evidence>
<dbReference type="PANTHER" id="PTHR44858:SF1">
    <property type="entry name" value="UDP-N-ACETYLGLUCOSAMINE--PEPTIDE N-ACETYLGLUCOSAMINYLTRANSFERASE SPINDLY-RELATED"/>
    <property type="match status" value="1"/>
</dbReference>
<sequence length="300" mass="34080">MYRVLAIVSVLFIAGCSALPEQGNAKVVTEPTKQANSRPELPLVEPAQPSQARQAEAAQLSQLLENGELTDEQRKIALYRRGVVFDALGLPSLASLDMNRVLEIDPAMAEAWHYLGVFYMQHGNYNSAYEAFDSVIELQPNHDYVYLNRGLASYYDEQYELALNDFADYYFQEPSDPYRIAWYYFAAYELDAGRAEEQLRQQLEGVPADTWGGLVVRFLADKASAQELIQEAFSDINSHEDLVSRLCEAYFYLGKKAAMTGDTETALNFFKLTLMTNVYPFIEYRVARSELYKLRATLTD</sequence>
<evidence type="ECO:0000313" key="11">
    <source>
        <dbReference type="Proteomes" id="UP000286976"/>
    </source>
</evidence>
<comment type="function">
    <text evidence="8">May be involved in cell division.</text>
</comment>
<keyword evidence="11" id="KW-1185">Reference proteome</keyword>
<keyword evidence="4 9" id="KW-0802">TPR repeat</keyword>
<dbReference type="GO" id="GO:0005886">
    <property type="term" value="C:plasma membrane"/>
    <property type="evidence" value="ECO:0007669"/>
    <property type="project" value="UniProtKB-SubCell"/>
</dbReference>
<evidence type="ECO:0000256" key="1">
    <source>
        <dbReference type="ARBA" id="ARBA00022475"/>
    </source>
</evidence>
<evidence type="ECO:0000313" key="10">
    <source>
        <dbReference type="EMBL" id="RUO43873.1"/>
    </source>
</evidence>
<accession>A0A432X8Z0</accession>
<dbReference type="EMBL" id="PIPQ01000001">
    <property type="protein sequence ID" value="RUO43873.1"/>
    <property type="molecule type" value="Genomic_DNA"/>
</dbReference>
<organism evidence="10 11">
    <name type="scientific">Aliidiomarina taiwanensis</name>
    <dbReference type="NCBI Taxonomy" id="946228"/>
    <lineage>
        <taxon>Bacteria</taxon>
        <taxon>Pseudomonadati</taxon>
        <taxon>Pseudomonadota</taxon>
        <taxon>Gammaproteobacteria</taxon>
        <taxon>Alteromonadales</taxon>
        <taxon>Idiomarinaceae</taxon>
        <taxon>Aliidiomarina</taxon>
    </lineage>
</organism>
<dbReference type="Pfam" id="PF07719">
    <property type="entry name" value="TPR_2"/>
    <property type="match status" value="1"/>
</dbReference>
<dbReference type="PROSITE" id="PS51257">
    <property type="entry name" value="PROKAR_LIPOPROTEIN"/>
    <property type="match status" value="1"/>
</dbReference>
<dbReference type="Proteomes" id="UP000286976">
    <property type="component" value="Unassembled WGS sequence"/>
</dbReference>
<comment type="subunit">
    <text evidence="8">Homodimer.</text>
</comment>
<keyword evidence="2" id="KW-0732">Signal</keyword>
<dbReference type="SUPFAM" id="SSF48452">
    <property type="entry name" value="TPR-like"/>
    <property type="match status" value="1"/>
</dbReference>
<keyword evidence="3" id="KW-0677">Repeat</keyword>
<evidence type="ECO:0000256" key="9">
    <source>
        <dbReference type="PROSITE-ProRule" id="PRU00339"/>
    </source>
</evidence>
<proteinExistence type="predicted"/>
<dbReference type="PIRSF" id="PIRSF004654">
    <property type="entry name" value="NlpI"/>
    <property type="match status" value="1"/>
</dbReference>
<evidence type="ECO:0000256" key="3">
    <source>
        <dbReference type="ARBA" id="ARBA00022737"/>
    </source>
</evidence>
<dbReference type="OrthoDB" id="509324at2"/>
<dbReference type="PANTHER" id="PTHR44858">
    <property type="entry name" value="TETRATRICOPEPTIDE REPEAT PROTEIN 6"/>
    <property type="match status" value="1"/>
</dbReference>
<dbReference type="PROSITE" id="PS50293">
    <property type="entry name" value="TPR_REGION"/>
    <property type="match status" value="1"/>
</dbReference>
<reference evidence="10 11" key="1">
    <citation type="journal article" date="2011" name="Front. Microbiol.">
        <title>Genomic signatures of strain selection and enhancement in Bacillus atrophaeus var. globigii, a historical biowarfare simulant.</title>
        <authorList>
            <person name="Gibbons H.S."/>
            <person name="Broomall S.M."/>
            <person name="McNew L.A."/>
            <person name="Daligault H."/>
            <person name="Chapman C."/>
            <person name="Bruce D."/>
            <person name="Karavis M."/>
            <person name="Krepps M."/>
            <person name="McGregor P.A."/>
            <person name="Hong C."/>
            <person name="Park K.H."/>
            <person name="Akmal A."/>
            <person name="Feldman A."/>
            <person name="Lin J.S."/>
            <person name="Chang W.E."/>
            <person name="Higgs B.W."/>
            <person name="Demirev P."/>
            <person name="Lindquist J."/>
            <person name="Liem A."/>
            <person name="Fochler E."/>
            <person name="Read T.D."/>
            <person name="Tapia R."/>
            <person name="Johnson S."/>
            <person name="Bishop-Lilly K.A."/>
            <person name="Detter C."/>
            <person name="Han C."/>
            <person name="Sozhamannan S."/>
            <person name="Rosenzweig C.N."/>
            <person name="Skowronski E.W."/>
        </authorList>
    </citation>
    <scope>NUCLEOTIDE SEQUENCE [LARGE SCALE GENOMIC DNA]</scope>
    <source>
        <strain evidence="10 11">AIT1</strain>
    </source>
</reference>
<name>A0A432X8Z0_9GAMM</name>
<gene>
    <name evidence="10" type="ORF">CWE15_01380</name>
</gene>
<dbReference type="AlphaFoldDB" id="A0A432X8Z0"/>
<dbReference type="InterPro" id="IPR013105">
    <property type="entry name" value="TPR_2"/>
</dbReference>
<dbReference type="InterPro" id="IPR011990">
    <property type="entry name" value="TPR-like_helical_dom_sf"/>
</dbReference>